<evidence type="ECO:0000313" key="2">
    <source>
        <dbReference type="EMBL" id="KIW16301.1"/>
    </source>
</evidence>
<dbReference type="OrthoDB" id="9998495at2759"/>
<dbReference type="EMBL" id="KN847495">
    <property type="protein sequence ID" value="KIW16301.1"/>
    <property type="molecule type" value="Genomic_DNA"/>
</dbReference>
<dbReference type="HOGENOM" id="CLU_082760_2_0_1"/>
<name>A0A0D1YMM8_9EURO</name>
<dbReference type="Proteomes" id="UP000053328">
    <property type="component" value="Unassembled WGS sequence"/>
</dbReference>
<organism evidence="2 3">
    <name type="scientific">Exophiala spinifera</name>
    <dbReference type="NCBI Taxonomy" id="91928"/>
    <lineage>
        <taxon>Eukaryota</taxon>
        <taxon>Fungi</taxon>
        <taxon>Dikarya</taxon>
        <taxon>Ascomycota</taxon>
        <taxon>Pezizomycotina</taxon>
        <taxon>Eurotiomycetes</taxon>
        <taxon>Chaetothyriomycetidae</taxon>
        <taxon>Chaetothyriales</taxon>
        <taxon>Herpotrichiellaceae</taxon>
        <taxon>Exophiala</taxon>
    </lineage>
</organism>
<dbReference type="SUPFAM" id="SSF69118">
    <property type="entry name" value="AhpD-like"/>
    <property type="match status" value="1"/>
</dbReference>
<evidence type="ECO:0000313" key="3">
    <source>
        <dbReference type="Proteomes" id="UP000053328"/>
    </source>
</evidence>
<dbReference type="AlphaFoldDB" id="A0A0D1YMM8"/>
<feature type="domain" description="Carboxymuconolactone decarboxylase-like" evidence="1">
    <location>
        <begin position="44"/>
        <end position="116"/>
    </location>
</feature>
<dbReference type="PANTHER" id="PTHR34846">
    <property type="entry name" value="4-CARBOXYMUCONOLACTONE DECARBOXYLASE FAMILY PROTEIN (AFU_ORTHOLOGUE AFUA_6G11590)"/>
    <property type="match status" value="1"/>
</dbReference>
<dbReference type="PANTHER" id="PTHR34846:SF11">
    <property type="entry name" value="4-CARBOXYMUCONOLACTONE DECARBOXYLASE FAMILY PROTEIN (AFU_ORTHOLOGUE AFUA_6G11590)"/>
    <property type="match status" value="1"/>
</dbReference>
<dbReference type="InterPro" id="IPR003779">
    <property type="entry name" value="CMD-like"/>
</dbReference>
<keyword evidence="3" id="KW-1185">Reference proteome</keyword>
<sequence>MRLDYVPNPPTDLAPEDQEVLERVKARRGAMGLIPLDLTLLHAPKIADGWNGLLAAVRTKNSLPDDIREIAISRPALINRAWFEWNAHVPILLKSAGFTEEKMNVVRQLLPMEQGALDDRQWAVLRFADAMTREVAVPQTLFDEVRAAGFTEQQIVELTATVASYNMVTRFLVALDVAEENNKSPQYPIVEN</sequence>
<evidence type="ECO:0000259" key="1">
    <source>
        <dbReference type="Pfam" id="PF02627"/>
    </source>
</evidence>
<proteinExistence type="predicted"/>
<reference evidence="2 3" key="1">
    <citation type="submission" date="2015-01" db="EMBL/GenBank/DDBJ databases">
        <title>The Genome Sequence of Exophiala spinifera CBS89968.</title>
        <authorList>
            <consortium name="The Broad Institute Genomics Platform"/>
            <person name="Cuomo C."/>
            <person name="de Hoog S."/>
            <person name="Gorbushina A."/>
            <person name="Stielow B."/>
            <person name="Teixiera M."/>
            <person name="Abouelleil A."/>
            <person name="Chapman S.B."/>
            <person name="Priest M."/>
            <person name="Young S.K."/>
            <person name="Wortman J."/>
            <person name="Nusbaum C."/>
            <person name="Birren B."/>
        </authorList>
    </citation>
    <scope>NUCLEOTIDE SEQUENCE [LARGE SCALE GENOMIC DNA]</scope>
    <source>
        <strain evidence="2 3">CBS 89968</strain>
    </source>
</reference>
<dbReference type="Gene3D" id="1.20.1290.10">
    <property type="entry name" value="AhpD-like"/>
    <property type="match status" value="1"/>
</dbReference>
<gene>
    <name evidence="2" type="ORF">PV08_06352</name>
</gene>
<accession>A0A0D1YMM8</accession>
<dbReference type="GO" id="GO:0051920">
    <property type="term" value="F:peroxiredoxin activity"/>
    <property type="evidence" value="ECO:0007669"/>
    <property type="project" value="InterPro"/>
</dbReference>
<protein>
    <recommendedName>
        <fullName evidence="1">Carboxymuconolactone decarboxylase-like domain-containing protein</fullName>
    </recommendedName>
</protein>
<dbReference type="RefSeq" id="XP_016236517.1">
    <property type="nucleotide sequence ID" value="XM_016380690.1"/>
</dbReference>
<dbReference type="Pfam" id="PF02627">
    <property type="entry name" value="CMD"/>
    <property type="match status" value="1"/>
</dbReference>
<dbReference type="GeneID" id="27333435"/>
<dbReference type="VEuPathDB" id="FungiDB:PV08_06352"/>
<dbReference type="InterPro" id="IPR029032">
    <property type="entry name" value="AhpD-like"/>
</dbReference>